<comment type="caution">
    <text evidence="3">The sequence shown here is derived from an EMBL/GenBank/DDBJ whole genome shotgun (WGS) entry which is preliminary data.</text>
</comment>
<gene>
    <name evidence="3" type="ORF">ACFQS1_15845</name>
</gene>
<dbReference type="PANTHER" id="PTHR37017:SF11">
    <property type="entry name" value="ESTERASE_LIPASE_THIOESTERASE DOMAIN-CONTAINING PROTEIN"/>
    <property type="match status" value="1"/>
</dbReference>
<sequence>MSRSFKRRLTVGALAAVLLTAFAAVRMPAFASGSHGAKPTVVLVHGAWADSSGWNGVVRRLQDDGYPVAAIPNELRSLSGDAANVRAYLQTIPGPIVLVGHSYGGAVITNAATGLHNVRALVYIDAFAPDQGEDATTLAGPDSALSVPDPTTVFTLIPPTLPPTPATDLYLKTPTFLTSFANGLPARDARILAATQRPATIGALGEPSGVPAWKTIRSWYLIGTKDLIIPPSVERTMARRAGSDISYFNAGHLGLISDPKAVTRVVEKAAKATA</sequence>
<feature type="signal peptide" evidence="1">
    <location>
        <begin position="1"/>
        <end position="23"/>
    </location>
</feature>
<dbReference type="SUPFAM" id="SSF53474">
    <property type="entry name" value="alpha/beta-Hydrolases"/>
    <property type="match status" value="1"/>
</dbReference>
<dbReference type="InterPro" id="IPR052897">
    <property type="entry name" value="Sec-Metab_Biosynth_Hydrolase"/>
</dbReference>
<dbReference type="Proteomes" id="UP001596548">
    <property type="component" value="Unassembled WGS sequence"/>
</dbReference>
<proteinExistence type="predicted"/>
<evidence type="ECO:0000313" key="3">
    <source>
        <dbReference type="EMBL" id="MFC7275462.1"/>
    </source>
</evidence>
<accession>A0ABW2HSV2</accession>
<dbReference type="EMBL" id="JBHTBJ010000009">
    <property type="protein sequence ID" value="MFC7275462.1"/>
    <property type="molecule type" value="Genomic_DNA"/>
</dbReference>
<dbReference type="PANTHER" id="PTHR37017">
    <property type="entry name" value="AB HYDROLASE-1 DOMAIN-CONTAINING PROTEIN-RELATED"/>
    <property type="match status" value="1"/>
</dbReference>
<dbReference type="InterPro" id="IPR029058">
    <property type="entry name" value="AB_hydrolase_fold"/>
</dbReference>
<dbReference type="InterPro" id="IPR000073">
    <property type="entry name" value="AB_hydrolase_1"/>
</dbReference>
<keyword evidence="3" id="KW-0378">Hydrolase</keyword>
<protein>
    <submittedName>
        <fullName evidence="3">Alpha/beta fold hydrolase</fullName>
    </submittedName>
</protein>
<keyword evidence="4" id="KW-1185">Reference proteome</keyword>
<dbReference type="Pfam" id="PF12697">
    <property type="entry name" value="Abhydrolase_6"/>
    <property type="match status" value="1"/>
</dbReference>
<evidence type="ECO:0000259" key="2">
    <source>
        <dbReference type="Pfam" id="PF12697"/>
    </source>
</evidence>
<feature type="chain" id="PRO_5045535988" evidence="1">
    <location>
        <begin position="24"/>
        <end position="274"/>
    </location>
</feature>
<organism evidence="3 4">
    <name type="scientific">Paractinoplanes rhizophilus</name>
    <dbReference type="NCBI Taxonomy" id="1416877"/>
    <lineage>
        <taxon>Bacteria</taxon>
        <taxon>Bacillati</taxon>
        <taxon>Actinomycetota</taxon>
        <taxon>Actinomycetes</taxon>
        <taxon>Micromonosporales</taxon>
        <taxon>Micromonosporaceae</taxon>
        <taxon>Paractinoplanes</taxon>
    </lineage>
</organism>
<feature type="domain" description="AB hydrolase-1" evidence="2">
    <location>
        <begin position="41"/>
        <end position="263"/>
    </location>
</feature>
<evidence type="ECO:0000256" key="1">
    <source>
        <dbReference type="SAM" id="SignalP"/>
    </source>
</evidence>
<reference evidence="4" key="1">
    <citation type="journal article" date="2019" name="Int. J. Syst. Evol. Microbiol.">
        <title>The Global Catalogue of Microorganisms (GCM) 10K type strain sequencing project: providing services to taxonomists for standard genome sequencing and annotation.</title>
        <authorList>
            <consortium name="The Broad Institute Genomics Platform"/>
            <consortium name="The Broad Institute Genome Sequencing Center for Infectious Disease"/>
            <person name="Wu L."/>
            <person name="Ma J."/>
        </authorList>
    </citation>
    <scope>NUCLEOTIDE SEQUENCE [LARGE SCALE GENOMIC DNA]</scope>
    <source>
        <strain evidence="4">XZYJT-10</strain>
    </source>
</reference>
<dbReference type="Gene3D" id="3.40.50.1820">
    <property type="entry name" value="alpha/beta hydrolase"/>
    <property type="match status" value="1"/>
</dbReference>
<dbReference type="GO" id="GO:0016787">
    <property type="term" value="F:hydrolase activity"/>
    <property type="evidence" value="ECO:0007669"/>
    <property type="project" value="UniProtKB-KW"/>
</dbReference>
<dbReference type="RefSeq" id="WP_378968589.1">
    <property type="nucleotide sequence ID" value="NZ_JBHTBJ010000009.1"/>
</dbReference>
<keyword evidence="1" id="KW-0732">Signal</keyword>
<evidence type="ECO:0000313" key="4">
    <source>
        <dbReference type="Proteomes" id="UP001596548"/>
    </source>
</evidence>
<name>A0ABW2HSV2_9ACTN</name>